<dbReference type="Proteomes" id="UP000284476">
    <property type="component" value="Unassembled WGS sequence"/>
</dbReference>
<dbReference type="AlphaFoldDB" id="A0A443JIU0"/>
<dbReference type="EMBL" id="SAUZ01000012">
    <property type="protein sequence ID" value="RWR20430.1"/>
    <property type="molecule type" value="Genomic_DNA"/>
</dbReference>
<gene>
    <name evidence="3" type="ORF">D2T30_11070</name>
</gene>
<accession>A0A443JIU0</accession>
<feature type="domain" description="XdhC- CoxI" evidence="1">
    <location>
        <begin position="33"/>
        <end position="96"/>
    </location>
</feature>
<dbReference type="InterPro" id="IPR003777">
    <property type="entry name" value="XdhC_CoxI"/>
</dbReference>
<proteinExistence type="predicted"/>
<organism evidence="3 4">
    <name type="scientific">Paenirhodobacter populi</name>
    <dbReference type="NCBI Taxonomy" id="2306993"/>
    <lineage>
        <taxon>Bacteria</taxon>
        <taxon>Pseudomonadati</taxon>
        <taxon>Pseudomonadota</taxon>
        <taxon>Alphaproteobacteria</taxon>
        <taxon>Rhodobacterales</taxon>
        <taxon>Rhodobacter group</taxon>
        <taxon>Paenirhodobacter</taxon>
    </lineage>
</organism>
<dbReference type="Gene3D" id="3.40.50.720">
    <property type="entry name" value="NAD(P)-binding Rossmann-like Domain"/>
    <property type="match status" value="1"/>
</dbReference>
<evidence type="ECO:0000313" key="3">
    <source>
        <dbReference type="EMBL" id="RWR20430.1"/>
    </source>
</evidence>
<dbReference type="PANTHER" id="PTHR30388">
    <property type="entry name" value="ALDEHYDE OXIDOREDUCTASE MOLYBDENUM COFACTOR ASSEMBLY PROTEIN"/>
    <property type="match status" value="1"/>
</dbReference>
<dbReference type="InterPro" id="IPR027051">
    <property type="entry name" value="XdhC_Rossmann_dom"/>
</dbReference>
<evidence type="ECO:0000259" key="1">
    <source>
        <dbReference type="Pfam" id="PF02625"/>
    </source>
</evidence>
<dbReference type="Pfam" id="PF13478">
    <property type="entry name" value="XdhC_C"/>
    <property type="match status" value="1"/>
</dbReference>
<dbReference type="PANTHER" id="PTHR30388:SF4">
    <property type="entry name" value="MOLYBDENUM COFACTOR INSERTION CHAPERONE PAOD"/>
    <property type="match status" value="1"/>
</dbReference>
<dbReference type="RefSeq" id="WP_128208918.1">
    <property type="nucleotide sequence ID" value="NZ_JBHRSO010000019.1"/>
</dbReference>
<evidence type="ECO:0000259" key="2">
    <source>
        <dbReference type="Pfam" id="PF13478"/>
    </source>
</evidence>
<protein>
    <submittedName>
        <fullName evidence="3">XdhC family protein</fullName>
    </submittedName>
</protein>
<feature type="domain" description="XdhC Rossmann" evidence="2">
    <location>
        <begin position="168"/>
        <end position="304"/>
    </location>
</feature>
<evidence type="ECO:0000313" key="4">
    <source>
        <dbReference type="Proteomes" id="UP000284476"/>
    </source>
</evidence>
<dbReference type="Pfam" id="PF02625">
    <property type="entry name" value="XdhC_CoxI"/>
    <property type="match status" value="1"/>
</dbReference>
<comment type="caution">
    <text evidence="3">The sequence shown here is derived from an EMBL/GenBank/DDBJ whole genome shotgun (WGS) entry which is preliminary data.</text>
</comment>
<sequence length="317" mass="33277">MATASHSTPETRKPRPDAPVVIRAADLPLNAVEKPVALAVIREVAGPSYRPAGAAMVLGADGTVAGNLSSGCIDADIALHAQEVAATGGWKVLRYGRGSAFMDLQLPCGGGLEVLIVPVRRPLGKLLEALEARTPLDLRLTPEGPVSNASADLECLMHLHVEPDIRFAVFGKGPEARAFAQMTAGAGYDTLLVTTENEMPAPVARLQLRPLRPGAVTFDQDPNTAVVLFFHDHDLEPGILRAALAGPAFYIGAQGSRRTAERRIAGLRATGMTEADCLRLRGPIGLIPSTRDPRTLAVSVLAEVLAEAVGRSGTCGL</sequence>
<reference evidence="3 4" key="1">
    <citation type="submission" date="2019-01" db="EMBL/GenBank/DDBJ databases">
        <title>Sinorhodobacter populi sp. nov. isolated from the symptomatic bark tissue of Populus euramericana canker.</title>
        <authorList>
            <person name="Xu G."/>
        </authorList>
    </citation>
    <scope>NUCLEOTIDE SEQUENCE [LARGE SCALE GENOMIC DNA]</scope>
    <source>
        <strain evidence="3 4">SK2B-1</strain>
    </source>
</reference>
<reference evidence="3 4" key="2">
    <citation type="submission" date="2019-01" db="EMBL/GenBank/DDBJ databases">
        <authorList>
            <person name="Li Y."/>
        </authorList>
    </citation>
    <scope>NUCLEOTIDE SEQUENCE [LARGE SCALE GENOMIC DNA]</scope>
    <source>
        <strain evidence="3 4">SK2B-1</strain>
    </source>
</reference>
<dbReference type="InterPro" id="IPR052698">
    <property type="entry name" value="MoCofactor_Util/Proc"/>
</dbReference>
<name>A0A443JIU0_9RHOB</name>